<feature type="compositionally biased region" description="Polar residues" evidence="1">
    <location>
        <begin position="41"/>
        <end position="54"/>
    </location>
</feature>
<protein>
    <submittedName>
        <fullName evidence="2">Uncharacterized protein</fullName>
    </submittedName>
</protein>
<dbReference type="EMBL" id="CAAALY010264008">
    <property type="protein sequence ID" value="VEL40196.1"/>
    <property type="molecule type" value="Genomic_DNA"/>
</dbReference>
<proteinExistence type="predicted"/>
<comment type="caution">
    <text evidence="2">The sequence shown here is derived from an EMBL/GenBank/DDBJ whole genome shotgun (WGS) entry which is preliminary data.</text>
</comment>
<feature type="region of interest" description="Disordered" evidence="1">
    <location>
        <begin position="1"/>
        <end position="82"/>
    </location>
</feature>
<evidence type="ECO:0000313" key="3">
    <source>
        <dbReference type="Proteomes" id="UP000784294"/>
    </source>
</evidence>
<feature type="compositionally biased region" description="Polar residues" evidence="1">
    <location>
        <begin position="19"/>
        <end position="28"/>
    </location>
</feature>
<gene>
    <name evidence="2" type="ORF">PXEA_LOCUS33636</name>
</gene>
<sequence>MAGFIPASPSSPFGPPCLITTTEQSQKLSLGLPGQPGVSVGAQSVFSSAGSANDSPERLNGGYSNGNTVSSSTSSPSGSSINISGISNGGAYHYWSNPPSPISTSPTSSLLPPPAAWANSTKLASRGDVLPDSMTANLLDYGLTDAADAEYTEGADCNGDGYGDDKALHPRSPAGRQCKVGRQARRLPSPLCPSEDSEEVDGLLSGLPPSCYVLCTRWGAWKYWVTASIRCTVF</sequence>
<reference evidence="2" key="1">
    <citation type="submission" date="2018-11" db="EMBL/GenBank/DDBJ databases">
        <authorList>
            <consortium name="Pathogen Informatics"/>
        </authorList>
    </citation>
    <scope>NUCLEOTIDE SEQUENCE</scope>
</reference>
<evidence type="ECO:0000256" key="1">
    <source>
        <dbReference type="SAM" id="MobiDB-lite"/>
    </source>
</evidence>
<keyword evidence="3" id="KW-1185">Reference proteome</keyword>
<name>A0A3S5C7D4_9PLAT</name>
<dbReference type="AlphaFoldDB" id="A0A3S5C7D4"/>
<dbReference type="Proteomes" id="UP000784294">
    <property type="component" value="Unassembled WGS sequence"/>
</dbReference>
<organism evidence="2 3">
    <name type="scientific">Protopolystoma xenopodis</name>
    <dbReference type="NCBI Taxonomy" id="117903"/>
    <lineage>
        <taxon>Eukaryota</taxon>
        <taxon>Metazoa</taxon>
        <taxon>Spiralia</taxon>
        <taxon>Lophotrochozoa</taxon>
        <taxon>Platyhelminthes</taxon>
        <taxon>Monogenea</taxon>
        <taxon>Polyopisthocotylea</taxon>
        <taxon>Polystomatidea</taxon>
        <taxon>Polystomatidae</taxon>
        <taxon>Protopolystoma</taxon>
    </lineage>
</organism>
<evidence type="ECO:0000313" key="2">
    <source>
        <dbReference type="EMBL" id="VEL40196.1"/>
    </source>
</evidence>
<feature type="compositionally biased region" description="Low complexity" evidence="1">
    <location>
        <begin position="60"/>
        <end position="82"/>
    </location>
</feature>
<accession>A0A3S5C7D4</accession>